<keyword evidence="1" id="KW-1133">Transmembrane helix</keyword>
<organism evidence="2 3">
    <name type="scientific">Roseomonas marmotae</name>
    <dbReference type="NCBI Taxonomy" id="2768161"/>
    <lineage>
        <taxon>Bacteria</taxon>
        <taxon>Pseudomonadati</taxon>
        <taxon>Pseudomonadota</taxon>
        <taxon>Alphaproteobacteria</taxon>
        <taxon>Acetobacterales</taxon>
        <taxon>Roseomonadaceae</taxon>
        <taxon>Roseomonas</taxon>
    </lineage>
</organism>
<protein>
    <submittedName>
        <fullName evidence="2">Uncharacterized protein</fullName>
    </submittedName>
</protein>
<dbReference type="RefSeq" id="WP_207449621.1">
    <property type="nucleotide sequence ID" value="NZ_CP061095.1"/>
</dbReference>
<keyword evidence="1" id="KW-0812">Transmembrane</keyword>
<keyword evidence="1" id="KW-0472">Membrane</keyword>
<sequence>MRMARFYDLLDTYGADLGRWPRADAEAARTLLKASPEAQERLRHTSGLDDALRGSRMGPDPAALARMRAHVAVHVARMPLPAVSSNPWAMPLDWLRGLVPVGCGALAVLLASGLWLTYAPPLADAPEFSAPRQIAMIESTE</sequence>
<evidence type="ECO:0000256" key="1">
    <source>
        <dbReference type="SAM" id="Phobius"/>
    </source>
</evidence>
<reference evidence="2 3" key="1">
    <citation type="submission" date="2020-09" db="EMBL/GenBank/DDBJ databases">
        <title>Roseomonas.</title>
        <authorList>
            <person name="Zhu W."/>
        </authorList>
    </citation>
    <scope>NUCLEOTIDE SEQUENCE [LARGE SCALE GENOMIC DNA]</scope>
    <source>
        <strain evidence="2 3">1311</strain>
    </source>
</reference>
<evidence type="ECO:0000313" key="2">
    <source>
        <dbReference type="EMBL" id="MBO1076527.1"/>
    </source>
</evidence>
<name>A0ABS3KGH8_9PROT</name>
<gene>
    <name evidence="2" type="ORF">IAI60_18090</name>
</gene>
<keyword evidence="3" id="KW-1185">Reference proteome</keyword>
<feature type="transmembrane region" description="Helical" evidence="1">
    <location>
        <begin position="98"/>
        <end position="118"/>
    </location>
</feature>
<dbReference type="EMBL" id="JACTNF010000023">
    <property type="protein sequence ID" value="MBO1076527.1"/>
    <property type="molecule type" value="Genomic_DNA"/>
</dbReference>
<accession>A0ABS3KGH8</accession>
<proteinExistence type="predicted"/>
<dbReference type="Proteomes" id="UP001518990">
    <property type="component" value="Unassembled WGS sequence"/>
</dbReference>
<comment type="caution">
    <text evidence="2">The sequence shown here is derived from an EMBL/GenBank/DDBJ whole genome shotgun (WGS) entry which is preliminary data.</text>
</comment>
<evidence type="ECO:0000313" key="3">
    <source>
        <dbReference type="Proteomes" id="UP001518990"/>
    </source>
</evidence>